<name>A0A3R5QUF9_9CLOT</name>
<dbReference type="SUPFAM" id="SSF53850">
    <property type="entry name" value="Periplasmic binding protein-like II"/>
    <property type="match status" value="1"/>
</dbReference>
<dbReference type="AlphaFoldDB" id="A0A3R5QUF9"/>
<dbReference type="Pfam" id="PF03466">
    <property type="entry name" value="LysR_substrate"/>
    <property type="match status" value="1"/>
</dbReference>
<dbReference type="Gene3D" id="1.10.10.10">
    <property type="entry name" value="Winged helix-like DNA-binding domain superfamily/Winged helix DNA-binding domain"/>
    <property type="match status" value="1"/>
</dbReference>
<evidence type="ECO:0000256" key="2">
    <source>
        <dbReference type="ARBA" id="ARBA00023015"/>
    </source>
</evidence>
<evidence type="ECO:0000256" key="1">
    <source>
        <dbReference type="ARBA" id="ARBA00009437"/>
    </source>
</evidence>
<dbReference type="InterPro" id="IPR036388">
    <property type="entry name" value="WH-like_DNA-bd_sf"/>
</dbReference>
<dbReference type="SUPFAM" id="SSF46785">
    <property type="entry name" value="Winged helix' DNA-binding domain"/>
    <property type="match status" value="1"/>
</dbReference>
<dbReference type="PROSITE" id="PS50931">
    <property type="entry name" value="HTH_LYSR"/>
    <property type="match status" value="1"/>
</dbReference>
<evidence type="ECO:0000256" key="4">
    <source>
        <dbReference type="ARBA" id="ARBA00023163"/>
    </source>
</evidence>
<sequence>MLDIRIMSFLALAKTKNFTRAGELLNLTQPAVSQHIKFLEDYYNVKLIEKKGRFIELTDEGKLMLSYGKEIKSLYDGMEKELKSKAENAKAYNIGASLTIGGYVLPVILSNHKQTYNNIDIKLQVHNTEEILNILLDRKLDLALVEGLFDKEKFNYKFFKEDELVLAVASKSRLAYEKKVDLEDVLCGNLIMREKGSGTRAVFEQKLIELGYDLNEFNPYMELGSIQAIISLVELDMGYTIISKETIKAHLALGTIKILPITNVKILREFNFVYLPSCDKEFIDGFMSFCNSYISS</sequence>
<dbReference type="OrthoDB" id="9785745at2"/>
<protein>
    <submittedName>
        <fullName evidence="6">LysR family transcriptional regulator</fullName>
    </submittedName>
</protein>
<dbReference type="KEGG" id="cmah:C1I91_13845"/>
<keyword evidence="3" id="KW-0238">DNA-binding</keyword>
<dbReference type="PANTHER" id="PTHR30126:SF40">
    <property type="entry name" value="HTH-TYPE TRANSCRIPTIONAL REGULATOR GLTR"/>
    <property type="match status" value="1"/>
</dbReference>
<dbReference type="EMBL" id="CP025746">
    <property type="protein sequence ID" value="QAA32631.1"/>
    <property type="molecule type" value="Genomic_DNA"/>
</dbReference>
<dbReference type="InterPro" id="IPR000847">
    <property type="entry name" value="LysR_HTH_N"/>
</dbReference>
<dbReference type="Pfam" id="PF00126">
    <property type="entry name" value="HTH_1"/>
    <property type="match status" value="1"/>
</dbReference>
<keyword evidence="4" id="KW-0804">Transcription</keyword>
<proteinExistence type="inferred from homology"/>
<dbReference type="Gene3D" id="3.40.190.10">
    <property type="entry name" value="Periplasmic binding protein-like II"/>
    <property type="match status" value="2"/>
</dbReference>
<evidence type="ECO:0000313" key="6">
    <source>
        <dbReference type="EMBL" id="QAA32631.1"/>
    </source>
</evidence>
<evidence type="ECO:0000259" key="5">
    <source>
        <dbReference type="PROSITE" id="PS50931"/>
    </source>
</evidence>
<dbReference type="PRINTS" id="PR00039">
    <property type="entry name" value="HTHLYSR"/>
</dbReference>
<feature type="domain" description="HTH lysR-type" evidence="5">
    <location>
        <begin position="1"/>
        <end position="58"/>
    </location>
</feature>
<dbReference type="GO" id="GO:0003700">
    <property type="term" value="F:DNA-binding transcription factor activity"/>
    <property type="evidence" value="ECO:0007669"/>
    <property type="project" value="InterPro"/>
</dbReference>
<reference evidence="6 7" key="1">
    <citation type="submission" date="2018-01" db="EMBL/GenBank/DDBJ databases">
        <title>Genome Sequencing and Assembly of Anaerobacter polyendosporus strain CT4.</title>
        <authorList>
            <person name="Tachaapaikoon C."/>
            <person name="Sutheeworapong S."/>
            <person name="Jenjaroenpun P."/>
            <person name="Wongsurawat T."/>
            <person name="Nookeaw I."/>
            <person name="Cheawchanlertfa P."/>
            <person name="Kosugi A."/>
            <person name="Cheevadhanarak S."/>
            <person name="Ratanakhanokchai K."/>
        </authorList>
    </citation>
    <scope>NUCLEOTIDE SEQUENCE [LARGE SCALE GENOMIC DNA]</scope>
    <source>
        <strain evidence="6 7">CT4</strain>
    </source>
</reference>
<dbReference type="RefSeq" id="WP_128213417.1">
    <property type="nucleotide sequence ID" value="NZ_CP025746.1"/>
</dbReference>
<dbReference type="InterPro" id="IPR036390">
    <property type="entry name" value="WH_DNA-bd_sf"/>
</dbReference>
<organism evidence="6 7">
    <name type="scientific">Clostridium manihotivorum</name>
    <dbReference type="NCBI Taxonomy" id="2320868"/>
    <lineage>
        <taxon>Bacteria</taxon>
        <taxon>Bacillati</taxon>
        <taxon>Bacillota</taxon>
        <taxon>Clostridia</taxon>
        <taxon>Eubacteriales</taxon>
        <taxon>Clostridiaceae</taxon>
        <taxon>Clostridium</taxon>
    </lineage>
</organism>
<gene>
    <name evidence="6" type="ORF">C1I91_13845</name>
</gene>
<evidence type="ECO:0000313" key="7">
    <source>
        <dbReference type="Proteomes" id="UP000286268"/>
    </source>
</evidence>
<dbReference type="GO" id="GO:0000976">
    <property type="term" value="F:transcription cis-regulatory region binding"/>
    <property type="evidence" value="ECO:0007669"/>
    <property type="project" value="TreeGrafter"/>
</dbReference>
<comment type="similarity">
    <text evidence="1">Belongs to the LysR transcriptional regulatory family.</text>
</comment>
<dbReference type="CDD" id="cd08420">
    <property type="entry name" value="PBP2_CysL_like"/>
    <property type="match status" value="1"/>
</dbReference>
<evidence type="ECO:0000256" key="3">
    <source>
        <dbReference type="ARBA" id="ARBA00023125"/>
    </source>
</evidence>
<keyword evidence="2" id="KW-0805">Transcription regulation</keyword>
<dbReference type="InterPro" id="IPR005119">
    <property type="entry name" value="LysR_subst-bd"/>
</dbReference>
<keyword evidence="7" id="KW-1185">Reference proteome</keyword>
<accession>A0A3R5QUF9</accession>
<dbReference type="Proteomes" id="UP000286268">
    <property type="component" value="Chromosome"/>
</dbReference>
<dbReference type="PANTHER" id="PTHR30126">
    <property type="entry name" value="HTH-TYPE TRANSCRIPTIONAL REGULATOR"/>
    <property type="match status" value="1"/>
</dbReference>